<name>A0A061E534_THECC</name>
<evidence type="ECO:0000256" key="3">
    <source>
        <dbReference type="ARBA" id="ARBA00022801"/>
    </source>
</evidence>
<keyword evidence="2" id="KW-0319">Glycerol metabolism</keyword>
<dbReference type="InterPro" id="IPR030395">
    <property type="entry name" value="GP_PDE_dom"/>
</dbReference>
<dbReference type="GO" id="GO:0006629">
    <property type="term" value="P:lipid metabolic process"/>
    <property type="evidence" value="ECO:0007669"/>
    <property type="project" value="InterPro"/>
</dbReference>
<gene>
    <name evidence="6" type="ORF">TCM_008487</name>
</gene>
<proteinExistence type="predicted"/>
<evidence type="ECO:0000256" key="2">
    <source>
        <dbReference type="ARBA" id="ARBA00022798"/>
    </source>
</evidence>
<dbReference type="Gramene" id="EOX99702">
    <property type="protein sequence ID" value="EOX99702"/>
    <property type="gene ID" value="TCM_008487"/>
</dbReference>
<dbReference type="SUPFAM" id="SSF51695">
    <property type="entry name" value="PLC-like phosphodiesterases"/>
    <property type="match status" value="1"/>
</dbReference>
<dbReference type="EMBL" id="CM001880">
    <property type="protein sequence ID" value="EOX99702.1"/>
    <property type="molecule type" value="Genomic_DNA"/>
</dbReference>
<feature type="domain" description="GP-PDE" evidence="5">
    <location>
        <begin position="5"/>
        <end position="228"/>
    </location>
</feature>
<evidence type="ECO:0000313" key="6">
    <source>
        <dbReference type="EMBL" id="EOX99702.1"/>
    </source>
</evidence>
<dbReference type="EC" id="3.1.4.46" evidence="1"/>
<dbReference type="STRING" id="3641.A0A061E534"/>
<evidence type="ECO:0000256" key="1">
    <source>
        <dbReference type="ARBA" id="ARBA00012247"/>
    </source>
</evidence>
<dbReference type="GO" id="GO:0006071">
    <property type="term" value="P:glycerol metabolic process"/>
    <property type="evidence" value="ECO:0007669"/>
    <property type="project" value="UniProtKB-KW"/>
</dbReference>
<evidence type="ECO:0000313" key="7">
    <source>
        <dbReference type="Proteomes" id="UP000026915"/>
    </source>
</evidence>
<keyword evidence="3" id="KW-0378">Hydrolase</keyword>
<reference evidence="6 7" key="1">
    <citation type="journal article" date="2013" name="Genome Biol.">
        <title>The genome sequence of the most widely cultivated cacao type and its use to identify candidate genes regulating pod color.</title>
        <authorList>
            <person name="Motamayor J.C."/>
            <person name="Mockaitis K."/>
            <person name="Schmutz J."/>
            <person name="Haiminen N."/>
            <person name="Iii D.L."/>
            <person name="Cornejo O."/>
            <person name="Findley S.D."/>
            <person name="Zheng P."/>
            <person name="Utro F."/>
            <person name="Royaert S."/>
            <person name="Saski C."/>
            <person name="Jenkins J."/>
            <person name="Podicheti R."/>
            <person name="Zhao M."/>
            <person name="Scheffler B.E."/>
            <person name="Stack J.C."/>
            <person name="Feltus F.A."/>
            <person name="Mustiga G.M."/>
            <person name="Amores F."/>
            <person name="Phillips W."/>
            <person name="Marelli J.P."/>
            <person name="May G.D."/>
            <person name="Shapiro H."/>
            <person name="Ma J."/>
            <person name="Bustamante C.D."/>
            <person name="Schnell R.J."/>
            <person name="Main D."/>
            <person name="Gilbert D."/>
            <person name="Parida L."/>
            <person name="Kuhn D.N."/>
        </authorList>
    </citation>
    <scope>NUCLEOTIDE SEQUENCE [LARGE SCALE GENOMIC DNA]</scope>
    <source>
        <strain evidence="7">cv. Matina 1-6</strain>
    </source>
</reference>
<protein>
    <recommendedName>
        <fullName evidence="1">glycerophosphodiester phosphodiesterase</fullName>
        <ecNumber evidence="1">3.1.4.46</ecNumber>
    </recommendedName>
</protein>
<dbReference type="Proteomes" id="UP000026915">
    <property type="component" value="Chromosome 2"/>
</dbReference>
<dbReference type="HOGENOM" id="CLU_106066_0_0_1"/>
<keyword evidence="7" id="KW-1185">Reference proteome</keyword>
<dbReference type="PROSITE" id="PS51704">
    <property type="entry name" value="GP_PDE"/>
    <property type="match status" value="1"/>
</dbReference>
<accession>A0A061E534</accession>
<dbReference type="PANTHER" id="PTHR22958">
    <property type="entry name" value="GLYCEROPHOSPHORYL DIESTER PHOSPHODIESTERASE"/>
    <property type="match status" value="1"/>
</dbReference>
<evidence type="ECO:0000259" key="5">
    <source>
        <dbReference type="PROSITE" id="PS51704"/>
    </source>
</evidence>
<evidence type="ECO:0000256" key="4">
    <source>
        <dbReference type="ARBA" id="ARBA00047512"/>
    </source>
</evidence>
<dbReference type="Pfam" id="PF03009">
    <property type="entry name" value="GDPD"/>
    <property type="match status" value="1"/>
</dbReference>
<organism evidence="6 7">
    <name type="scientific">Theobroma cacao</name>
    <name type="common">Cacao</name>
    <name type="synonym">Cocoa</name>
    <dbReference type="NCBI Taxonomy" id="3641"/>
    <lineage>
        <taxon>Eukaryota</taxon>
        <taxon>Viridiplantae</taxon>
        <taxon>Streptophyta</taxon>
        <taxon>Embryophyta</taxon>
        <taxon>Tracheophyta</taxon>
        <taxon>Spermatophyta</taxon>
        <taxon>Magnoliopsida</taxon>
        <taxon>eudicotyledons</taxon>
        <taxon>Gunneridae</taxon>
        <taxon>Pentapetalae</taxon>
        <taxon>rosids</taxon>
        <taxon>malvids</taxon>
        <taxon>Malvales</taxon>
        <taxon>Malvaceae</taxon>
        <taxon>Byttnerioideae</taxon>
        <taxon>Theobroma</taxon>
    </lineage>
</organism>
<dbReference type="OMA" id="EFDIQGV"/>
<comment type="catalytic activity">
    <reaction evidence="4">
        <text>a sn-glycero-3-phosphodiester + H2O = an alcohol + sn-glycerol 3-phosphate + H(+)</text>
        <dbReference type="Rhea" id="RHEA:12969"/>
        <dbReference type="ChEBI" id="CHEBI:15377"/>
        <dbReference type="ChEBI" id="CHEBI:15378"/>
        <dbReference type="ChEBI" id="CHEBI:30879"/>
        <dbReference type="ChEBI" id="CHEBI:57597"/>
        <dbReference type="ChEBI" id="CHEBI:83408"/>
        <dbReference type="EC" id="3.1.4.46"/>
    </reaction>
</comment>
<dbReference type="InParanoid" id="A0A061E534"/>
<dbReference type="Gene3D" id="3.20.20.190">
    <property type="entry name" value="Phosphatidylinositol (PI) phosphodiesterase"/>
    <property type="match status" value="1"/>
</dbReference>
<dbReference type="eggNOG" id="KOG2421">
    <property type="taxonomic scope" value="Eukaryota"/>
</dbReference>
<dbReference type="PANTHER" id="PTHR22958:SF34">
    <property type="entry name" value="GLYCEROPHOSPHODIESTER PHOSPHODIESTERASE GDPD3"/>
    <property type="match status" value="1"/>
</dbReference>
<dbReference type="InterPro" id="IPR017946">
    <property type="entry name" value="PLC-like_Pdiesterase_TIM-brl"/>
</dbReference>
<dbReference type="InterPro" id="IPR051578">
    <property type="entry name" value="GDPD"/>
</dbReference>
<dbReference type="GO" id="GO:0008889">
    <property type="term" value="F:glycerophosphodiester phosphodiesterase activity"/>
    <property type="evidence" value="ECO:0007669"/>
    <property type="project" value="UniProtKB-EC"/>
</dbReference>
<dbReference type="AlphaFoldDB" id="A0A061E534"/>
<sequence>MALKVVHVSDVPHLDQVPENAALALCSTRFSTAAQFPVDFIEFDIQGVIVEKGVTEVPLAEFLSYGPQKELGKEESIFRKTKDGRIFEWKVEKDAPLCTLEEVFRNVDQSLGLNIELKFDDQIVYKEEELSRILQAILKVVFENAKDRLVMFSSFQPDAAQLVFSLTNGGCEIYTDIRRNSLDEAIKLCLASGLHGIVSEVKATFRSPEAVARIEESKLSLITYGQLK</sequence>